<keyword evidence="2" id="KW-1185">Reference proteome</keyword>
<reference evidence="1" key="5">
    <citation type="submission" date="2025-09" db="UniProtKB">
        <authorList>
            <consortium name="Ensembl"/>
        </authorList>
    </citation>
    <scope>IDENTIFICATION</scope>
</reference>
<dbReference type="SUPFAM" id="SSF56219">
    <property type="entry name" value="DNase I-like"/>
    <property type="match status" value="1"/>
</dbReference>
<dbReference type="Proteomes" id="UP000472240">
    <property type="component" value="Chromosome 14"/>
</dbReference>
<dbReference type="Gene3D" id="3.60.10.10">
    <property type="entry name" value="Endonuclease/exonuclease/phosphatase"/>
    <property type="match status" value="1"/>
</dbReference>
<evidence type="ECO:0000313" key="1">
    <source>
        <dbReference type="Ensembl" id="ENSRFEP00010012974.1"/>
    </source>
</evidence>
<accession>A0A671EI33</accession>
<reference evidence="1 2" key="2">
    <citation type="journal article" date="2018" name="Annu Rev Anim Biosci">
        <title>Bat Biology, Genomes, and the Bat1K Project: To Generate Chromosome-Level Genomes for All Living Bat Species.</title>
        <authorList>
            <person name="Teeling E.C."/>
            <person name="Vernes S.C."/>
            <person name="Davalos L.M."/>
            <person name="Ray D.A."/>
            <person name="Gilbert M.T.P."/>
            <person name="Myers E."/>
        </authorList>
    </citation>
    <scope>NUCLEOTIDE SEQUENCE</scope>
</reference>
<organism evidence="1 2">
    <name type="scientific">Rhinolophus ferrumequinum</name>
    <name type="common">Greater horseshoe bat</name>
    <dbReference type="NCBI Taxonomy" id="59479"/>
    <lineage>
        <taxon>Eukaryota</taxon>
        <taxon>Metazoa</taxon>
        <taxon>Chordata</taxon>
        <taxon>Craniata</taxon>
        <taxon>Vertebrata</taxon>
        <taxon>Euteleostomi</taxon>
        <taxon>Mammalia</taxon>
        <taxon>Eutheria</taxon>
        <taxon>Laurasiatheria</taxon>
        <taxon>Chiroptera</taxon>
        <taxon>Yinpterochiroptera</taxon>
        <taxon>Rhinolophoidea</taxon>
        <taxon>Rhinolophidae</taxon>
        <taxon>Rhinolophinae</taxon>
        <taxon>Rhinolophus</taxon>
    </lineage>
</organism>
<dbReference type="Ensembl" id="ENSRFET00010014197.1">
    <property type="protein sequence ID" value="ENSRFEP00010012974.1"/>
    <property type="gene ID" value="ENSRFEG00010008837.1"/>
</dbReference>
<reference evidence="1" key="4">
    <citation type="submission" date="2025-08" db="UniProtKB">
        <authorList>
            <consortium name="Ensembl"/>
        </authorList>
    </citation>
    <scope>IDENTIFICATION</scope>
</reference>
<name>A0A671EI33_RHIFE</name>
<reference evidence="2" key="3">
    <citation type="submission" date="2018-12" db="EMBL/GenBank/DDBJ databases">
        <title>G10K-VGP greater horseshoe bat female genome, primary haplotype.</title>
        <authorList>
            <person name="Teeling E."/>
            <person name="Myers G."/>
            <person name="Vernes S."/>
            <person name="Pippel M."/>
            <person name="Winkler S."/>
            <person name="Fedrigo O."/>
            <person name="Rhie A."/>
            <person name="Koren S."/>
            <person name="Phillippy A."/>
            <person name="Lewin H."/>
            <person name="Damas J."/>
            <person name="Howe K."/>
            <person name="Mountcastle J."/>
            <person name="Jarvis E.D."/>
        </authorList>
    </citation>
    <scope>NUCLEOTIDE SEQUENCE [LARGE SCALE GENOMIC DNA]</scope>
</reference>
<dbReference type="AlphaFoldDB" id="A0A671EI33"/>
<proteinExistence type="predicted"/>
<evidence type="ECO:0000313" key="2">
    <source>
        <dbReference type="Proteomes" id="UP000472240"/>
    </source>
</evidence>
<evidence type="ECO:0008006" key="3">
    <source>
        <dbReference type="Google" id="ProtNLM"/>
    </source>
</evidence>
<reference evidence="1 2" key="1">
    <citation type="journal article" date="2015" name="Annu Rev Anim Biosci">
        <title>The Genome 10K Project: a way forward.</title>
        <authorList>
            <person name="Koepfli K.P."/>
            <person name="Paten B."/>
            <person name="O'Brien S.J."/>
            <person name="Koepfli K.P."/>
            <person name="Paten B."/>
            <person name="Antunes A."/>
            <person name="Belov K."/>
            <person name="Bustamante C."/>
            <person name="Castoe T.A."/>
            <person name="Clawson H."/>
            <person name="Crawford A.J."/>
            <person name="Diekhans M."/>
            <person name="Distel D."/>
            <person name="Durbin R."/>
            <person name="Earl D."/>
            <person name="Fujita M.K."/>
            <person name="Gamble T."/>
            <person name="Georges A."/>
            <person name="Gemmell N."/>
            <person name="Gilbert M.T."/>
            <person name="Graves J.M."/>
            <person name="Green R.E."/>
            <person name="Hickey G."/>
            <person name="Jarvis E.D."/>
            <person name="Johnson W."/>
            <person name="Komissarov A."/>
            <person name="Korf I."/>
            <person name="Kuhn R."/>
            <person name="Larkin D.M."/>
            <person name="Lewin H."/>
            <person name="Lopez J.V."/>
            <person name="Ma J."/>
            <person name="Marques-Bonet T."/>
            <person name="Miller W."/>
            <person name="Murphy R."/>
            <person name="Pevzner P."/>
            <person name="Shapiro B."/>
            <person name="Steiner C."/>
            <person name="Tamazian G."/>
            <person name="Venkatesh B."/>
            <person name="Wang J."/>
            <person name="Wayne R."/>
            <person name="Wiley E."/>
            <person name="Yang H."/>
            <person name="Zhang G."/>
            <person name="Haussler D."/>
            <person name="Ryder O."/>
            <person name="O'Brien S.J."/>
        </authorList>
    </citation>
    <scope>NUCLEOTIDE SEQUENCE</scope>
</reference>
<dbReference type="GeneTree" id="ENSGT00950000183016"/>
<dbReference type="InterPro" id="IPR036691">
    <property type="entry name" value="Endo/exonu/phosph_ase_sf"/>
</dbReference>
<dbReference type="InParanoid" id="A0A671EI33"/>
<sequence>MVKGTIQQQDVTVINIYAPNQGAPKYTKQLLTELKGEIDQNTIILGDLNKSLTAMDRSSKQKIKNEIAAQNNTLDEMDIIDIYRALRPKTSAYTFFSSVHGHSQGLNI</sequence>
<dbReference type="OMA" id="QIDCNTI"/>
<protein>
    <recommendedName>
        <fullName evidence="3">Endonuclease/exonuclease/phosphatase domain-containing protein</fullName>
    </recommendedName>
</protein>